<evidence type="ECO:0000313" key="2">
    <source>
        <dbReference type="EMBL" id="EWS73415.1"/>
    </source>
</evidence>
<organism evidence="2 3">
    <name type="scientific">Tetrahymena thermophila (strain SB210)</name>
    <dbReference type="NCBI Taxonomy" id="312017"/>
    <lineage>
        <taxon>Eukaryota</taxon>
        <taxon>Sar</taxon>
        <taxon>Alveolata</taxon>
        <taxon>Ciliophora</taxon>
        <taxon>Intramacronucleata</taxon>
        <taxon>Oligohymenophorea</taxon>
        <taxon>Hymenostomatida</taxon>
        <taxon>Tetrahymenina</taxon>
        <taxon>Tetrahymenidae</taxon>
        <taxon>Tetrahymena</taxon>
    </lineage>
</organism>
<proteinExistence type="predicted"/>
<sequence length="114" mass="13998">MMSQINKERTKKSKHNKKKQKKELYCFQLVFRIKNITIQNKQTVFTKGQVSNLRDQCNLLKQNLSLMHQLHQFNQTFFNSEEKIYHQIVNQKEKMKKKYEIIRNKQQKQKLKIK</sequence>
<gene>
    <name evidence="2" type="ORF">TTHERM_001597629</name>
</gene>
<dbReference type="AlphaFoldDB" id="W7X2F8"/>
<dbReference type="EMBL" id="GG662635">
    <property type="protein sequence ID" value="EWS73415.1"/>
    <property type="molecule type" value="Genomic_DNA"/>
</dbReference>
<keyword evidence="3" id="KW-1185">Reference proteome</keyword>
<dbReference type="KEGG" id="tet:TTHERM_001597629"/>
<feature type="compositionally biased region" description="Basic residues" evidence="1">
    <location>
        <begin position="9"/>
        <end position="20"/>
    </location>
</feature>
<name>W7X2F8_TETTS</name>
<dbReference type="Proteomes" id="UP000009168">
    <property type="component" value="Unassembled WGS sequence"/>
</dbReference>
<evidence type="ECO:0000313" key="3">
    <source>
        <dbReference type="Proteomes" id="UP000009168"/>
    </source>
</evidence>
<dbReference type="InParanoid" id="W7X2F8"/>
<feature type="region of interest" description="Disordered" evidence="1">
    <location>
        <begin position="1"/>
        <end position="20"/>
    </location>
</feature>
<dbReference type="GeneID" id="24442482"/>
<protein>
    <submittedName>
        <fullName evidence="2">Uncharacterized protein</fullName>
    </submittedName>
</protein>
<reference evidence="3" key="1">
    <citation type="journal article" date="2006" name="PLoS Biol.">
        <title>Macronuclear genome sequence of the ciliate Tetrahymena thermophila, a model eukaryote.</title>
        <authorList>
            <person name="Eisen J.A."/>
            <person name="Coyne R.S."/>
            <person name="Wu M."/>
            <person name="Wu D."/>
            <person name="Thiagarajan M."/>
            <person name="Wortman J.R."/>
            <person name="Badger J.H."/>
            <person name="Ren Q."/>
            <person name="Amedeo P."/>
            <person name="Jones K.M."/>
            <person name="Tallon L.J."/>
            <person name="Delcher A.L."/>
            <person name="Salzberg S.L."/>
            <person name="Silva J.C."/>
            <person name="Haas B.J."/>
            <person name="Majoros W.H."/>
            <person name="Farzad M."/>
            <person name="Carlton J.M."/>
            <person name="Smith R.K. Jr."/>
            <person name="Garg J."/>
            <person name="Pearlman R.E."/>
            <person name="Karrer K.M."/>
            <person name="Sun L."/>
            <person name="Manning G."/>
            <person name="Elde N.C."/>
            <person name="Turkewitz A.P."/>
            <person name="Asai D.J."/>
            <person name="Wilkes D.E."/>
            <person name="Wang Y."/>
            <person name="Cai H."/>
            <person name="Collins K."/>
            <person name="Stewart B.A."/>
            <person name="Lee S.R."/>
            <person name="Wilamowska K."/>
            <person name="Weinberg Z."/>
            <person name="Ruzzo W.L."/>
            <person name="Wloga D."/>
            <person name="Gaertig J."/>
            <person name="Frankel J."/>
            <person name="Tsao C.-C."/>
            <person name="Gorovsky M.A."/>
            <person name="Keeling P.J."/>
            <person name="Waller R.F."/>
            <person name="Patron N.J."/>
            <person name="Cherry J.M."/>
            <person name="Stover N.A."/>
            <person name="Krieger C.J."/>
            <person name="del Toro C."/>
            <person name="Ryder H.F."/>
            <person name="Williamson S.C."/>
            <person name="Barbeau R.A."/>
            <person name="Hamilton E.P."/>
            <person name="Orias E."/>
        </authorList>
    </citation>
    <scope>NUCLEOTIDE SEQUENCE [LARGE SCALE GENOMIC DNA]</scope>
    <source>
        <strain evidence="3">SB210</strain>
    </source>
</reference>
<dbReference type="RefSeq" id="XP_012654050.1">
    <property type="nucleotide sequence ID" value="XM_012798596.1"/>
</dbReference>
<accession>W7X2F8</accession>
<evidence type="ECO:0000256" key="1">
    <source>
        <dbReference type="SAM" id="MobiDB-lite"/>
    </source>
</evidence>